<name>A0A4Z2G1R9_9TELE</name>
<evidence type="ECO:0000256" key="1">
    <source>
        <dbReference type="SAM" id="MobiDB-lite"/>
    </source>
</evidence>
<feature type="region of interest" description="Disordered" evidence="1">
    <location>
        <begin position="63"/>
        <end position="84"/>
    </location>
</feature>
<proteinExistence type="predicted"/>
<comment type="caution">
    <text evidence="3">The sequence shown here is derived from an EMBL/GenBank/DDBJ whole genome shotgun (WGS) entry which is preliminary data.</text>
</comment>
<feature type="chain" id="PRO_5021208833" description="Secreted protein" evidence="2">
    <location>
        <begin position="21"/>
        <end position="223"/>
    </location>
</feature>
<organism evidence="3 4">
    <name type="scientific">Liparis tanakae</name>
    <name type="common">Tanaka's snailfish</name>
    <dbReference type="NCBI Taxonomy" id="230148"/>
    <lineage>
        <taxon>Eukaryota</taxon>
        <taxon>Metazoa</taxon>
        <taxon>Chordata</taxon>
        <taxon>Craniata</taxon>
        <taxon>Vertebrata</taxon>
        <taxon>Euteleostomi</taxon>
        <taxon>Actinopterygii</taxon>
        <taxon>Neopterygii</taxon>
        <taxon>Teleostei</taxon>
        <taxon>Neoteleostei</taxon>
        <taxon>Acanthomorphata</taxon>
        <taxon>Eupercaria</taxon>
        <taxon>Perciformes</taxon>
        <taxon>Cottioidei</taxon>
        <taxon>Cottales</taxon>
        <taxon>Liparidae</taxon>
        <taxon>Liparis</taxon>
    </lineage>
</organism>
<dbReference type="Proteomes" id="UP000314294">
    <property type="component" value="Unassembled WGS sequence"/>
</dbReference>
<evidence type="ECO:0000256" key="2">
    <source>
        <dbReference type="SAM" id="SignalP"/>
    </source>
</evidence>
<feature type="region of interest" description="Disordered" evidence="1">
    <location>
        <begin position="165"/>
        <end position="193"/>
    </location>
</feature>
<protein>
    <recommendedName>
        <fullName evidence="5">Secreted protein</fullName>
    </recommendedName>
</protein>
<sequence>MVMIFASWTVILSPFSAVAGTMLGDGLGVHQLEDALLPLRPLDEPGTGALVLQQVQQELPQVGGAAHWGRSRRSTRGPTDARRTRRDVRTFAFSRFLLDAEVQGAVGDGLHSSVDISTSVAEIMSGRMAAWRKSGVTICQETQKSGVRNAVPSEAVAERATHNAHCVGNGTPPHLGPRRRNPGAPAVGVNHRWETREPVTPSLAMFGSLTEPPASGGGALDYL</sequence>
<accession>A0A4Z2G1R9</accession>
<feature type="signal peptide" evidence="2">
    <location>
        <begin position="1"/>
        <end position="20"/>
    </location>
</feature>
<evidence type="ECO:0000313" key="3">
    <source>
        <dbReference type="EMBL" id="TNN46472.1"/>
    </source>
</evidence>
<reference evidence="3 4" key="1">
    <citation type="submission" date="2019-03" db="EMBL/GenBank/DDBJ databases">
        <title>First draft genome of Liparis tanakae, snailfish: a comprehensive survey of snailfish specific genes.</title>
        <authorList>
            <person name="Kim W."/>
            <person name="Song I."/>
            <person name="Jeong J.-H."/>
            <person name="Kim D."/>
            <person name="Kim S."/>
            <person name="Ryu S."/>
            <person name="Song J.Y."/>
            <person name="Lee S.K."/>
        </authorList>
    </citation>
    <scope>NUCLEOTIDE SEQUENCE [LARGE SCALE GENOMIC DNA]</scope>
    <source>
        <tissue evidence="3">Muscle</tissue>
    </source>
</reference>
<gene>
    <name evidence="3" type="ORF">EYF80_043330</name>
</gene>
<dbReference type="EMBL" id="SRLO01000787">
    <property type="protein sequence ID" value="TNN46472.1"/>
    <property type="molecule type" value="Genomic_DNA"/>
</dbReference>
<keyword evidence="2" id="KW-0732">Signal</keyword>
<evidence type="ECO:0000313" key="4">
    <source>
        <dbReference type="Proteomes" id="UP000314294"/>
    </source>
</evidence>
<evidence type="ECO:0008006" key="5">
    <source>
        <dbReference type="Google" id="ProtNLM"/>
    </source>
</evidence>
<keyword evidence="4" id="KW-1185">Reference proteome</keyword>
<dbReference type="AlphaFoldDB" id="A0A4Z2G1R9"/>